<accession>A0ABN0P253</accession>
<dbReference type="Gene3D" id="3.40.1280.10">
    <property type="match status" value="1"/>
</dbReference>
<evidence type="ECO:0000256" key="6">
    <source>
        <dbReference type="ARBA" id="ARBA00022603"/>
    </source>
</evidence>
<gene>
    <name evidence="12" type="ORF">HMPREF9193_00311</name>
</gene>
<dbReference type="NCBIfam" id="TIGR00046">
    <property type="entry name" value="RsmE family RNA methyltransferase"/>
    <property type="match status" value="2"/>
</dbReference>
<evidence type="ECO:0000313" key="12">
    <source>
        <dbReference type="EMBL" id="ERJ94339.1"/>
    </source>
</evidence>
<feature type="domain" description="Ribosomal RNA small subunit methyltransferase E methyltransferase" evidence="11">
    <location>
        <begin position="107"/>
        <end position="190"/>
    </location>
</feature>
<proteinExistence type="inferred from homology"/>
<keyword evidence="13" id="KW-1185">Reference proteome</keyword>
<dbReference type="Proteomes" id="UP000016649">
    <property type="component" value="Unassembled WGS sequence"/>
</dbReference>
<dbReference type="InterPro" id="IPR006700">
    <property type="entry name" value="RsmE"/>
</dbReference>
<dbReference type="EMBL" id="AWVH01000005">
    <property type="protein sequence ID" value="ERJ94339.1"/>
    <property type="molecule type" value="Genomic_DNA"/>
</dbReference>
<dbReference type="InterPro" id="IPR029028">
    <property type="entry name" value="Alpha/beta_knot_MTases"/>
</dbReference>
<dbReference type="InterPro" id="IPR046886">
    <property type="entry name" value="RsmE_MTase_dom"/>
</dbReference>
<evidence type="ECO:0000256" key="7">
    <source>
        <dbReference type="ARBA" id="ARBA00022679"/>
    </source>
</evidence>
<sequence length="316" mass="34093">MRQFVSARMPDSQGRIPLSDKENRYLVRVLRLRSGDSIDVRLSDGTLVAMNLCIAGKDVYLALPAGMRADTGTYTGMRQCSTDEQLCTAAEESAHAKALPCASGTFALWLFQFLPKAHKMDLIVRQAAECGVFKIVPVISEYSPPSSAKGRAERWKRIIREARQQSGSAVATEVTEPLKAEQALALWNGADGEQSCTDAGTYSSASGRTCAAFMLSEKPAQKTGESGSVFFHIGTAARAKKSGSVNMHSAALFSRIALAVGCEGGISPAERTLFEQNGFMPIHLKTNILRSETAALYGLAAIQNAVTEYGVWMLKE</sequence>
<dbReference type="SUPFAM" id="SSF75217">
    <property type="entry name" value="alpha/beta knot"/>
    <property type="match status" value="1"/>
</dbReference>
<evidence type="ECO:0000256" key="3">
    <source>
        <dbReference type="ARBA" id="ARBA00012328"/>
    </source>
</evidence>
<evidence type="ECO:0000259" key="11">
    <source>
        <dbReference type="Pfam" id="PF04452"/>
    </source>
</evidence>
<protein>
    <recommendedName>
        <fullName evidence="3">16S rRNA (uracil(1498)-N(3))-methyltransferase</fullName>
        <ecNumber evidence="3">2.1.1.193</ecNumber>
    </recommendedName>
</protein>
<name>A0ABN0P253_TRELE</name>
<evidence type="ECO:0000256" key="9">
    <source>
        <dbReference type="ARBA" id="ARBA00025699"/>
    </source>
</evidence>
<reference evidence="12 13" key="1">
    <citation type="submission" date="2013-08" db="EMBL/GenBank/DDBJ databases">
        <authorList>
            <person name="Weinstock G."/>
            <person name="Sodergren E."/>
            <person name="Wylie T."/>
            <person name="Fulton L."/>
            <person name="Fulton R."/>
            <person name="Fronick C."/>
            <person name="O'Laughlin M."/>
            <person name="Godfrey J."/>
            <person name="Miner T."/>
            <person name="Herter B."/>
            <person name="Appelbaum E."/>
            <person name="Cordes M."/>
            <person name="Lek S."/>
            <person name="Wollam A."/>
            <person name="Pepin K.H."/>
            <person name="Palsikar V.B."/>
            <person name="Mitreva M."/>
            <person name="Wilson R.K."/>
        </authorList>
    </citation>
    <scope>NUCLEOTIDE SEQUENCE [LARGE SCALE GENOMIC DNA]</scope>
    <source>
        <strain evidence="12 13">ATCC 700332</strain>
    </source>
</reference>
<evidence type="ECO:0000256" key="10">
    <source>
        <dbReference type="ARBA" id="ARBA00047944"/>
    </source>
</evidence>
<keyword evidence="7" id="KW-0808">Transferase</keyword>
<comment type="subcellular location">
    <subcellularLocation>
        <location evidence="1">Cytoplasm</location>
    </subcellularLocation>
</comment>
<dbReference type="RefSeq" id="WP_021686712.1">
    <property type="nucleotide sequence ID" value="NZ_KI260561.1"/>
</dbReference>
<dbReference type="InterPro" id="IPR029026">
    <property type="entry name" value="tRNA_m1G_MTases_N"/>
</dbReference>
<comment type="similarity">
    <text evidence="2">Belongs to the RNA methyltransferase RsmE family.</text>
</comment>
<dbReference type="EC" id="2.1.1.193" evidence="3"/>
<comment type="caution">
    <text evidence="12">The sequence shown here is derived from an EMBL/GenBank/DDBJ whole genome shotgun (WGS) entry which is preliminary data.</text>
</comment>
<dbReference type="PANTHER" id="PTHR30027:SF3">
    <property type="entry name" value="16S RRNA (URACIL(1498)-N(3))-METHYLTRANSFERASE"/>
    <property type="match status" value="1"/>
</dbReference>
<evidence type="ECO:0000256" key="1">
    <source>
        <dbReference type="ARBA" id="ARBA00004496"/>
    </source>
</evidence>
<keyword evidence="4" id="KW-0963">Cytoplasm</keyword>
<dbReference type="GO" id="GO:0008168">
    <property type="term" value="F:methyltransferase activity"/>
    <property type="evidence" value="ECO:0007669"/>
    <property type="project" value="UniProtKB-KW"/>
</dbReference>
<dbReference type="PANTHER" id="PTHR30027">
    <property type="entry name" value="RIBOSOMAL RNA SMALL SUBUNIT METHYLTRANSFERASE E"/>
    <property type="match status" value="1"/>
</dbReference>
<dbReference type="GO" id="GO:0032259">
    <property type="term" value="P:methylation"/>
    <property type="evidence" value="ECO:0007669"/>
    <property type="project" value="UniProtKB-KW"/>
</dbReference>
<evidence type="ECO:0000256" key="8">
    <source>
        <dbReference type="ARBA" id="ARBA00022691"/>
    </source>
</evidence>
<keyword evidence="8" id="KW-0949">S-adenosyl-L-methionine</keyword>
<feature type="domain" description="Ribosomal RNA small subunit methyltransferase E methyltransferase" evidence="11">
    <location>
        <begin position="245"/>
        <end position="303"/>
    </location>
</feature>
<organism evidence="12 13">
    <name type="scientific">Treponema lecithinolyticum ATCC 700332</name>
    <dbReference type="NCBI Taxonomy" id="1321815"/>
    <lineage>
        <taxon>Bacteria</taxon>
        <taxon>Pseudomonadati</taxon>
        <taxon>Spirochaetota</taxon>
        <taxon>Spirochaetia</taxon>
        <taxon>Spirochaetales</taxon>
        <taxon>Treponemataceae</taxon>
        <taxon>Treponema</taxon>
    </lineage>
</organism>
<evidence type="ECO:0000256" key="5">
    <source>
        <dbReference type="ARBA" id="ARBA00022552"/>
    </source>
</evidence>
<keyword evidence="6 12" id="KW-0489">Methyltransferase</keyword>
<dbReference type="Pfam" id="PF04452">
    <property type="entry name" value="Methyltrans_RNA"/>
    <property type="match status" value="2"/>
</dbReference>
<keyword evidence="5" id="KW-0698">rRNA processing</keyword>
<comment type="catalytic activity">
    <reaction evidence="10">
        <text>uridine(1498) in 16S rRNA + S-adenosyl-L-methionine = N(3)-methyluridine(1498) in 16S rRNA + S-adenosyl-L-homocysteine + H(+)</text>
        <dbReference type="Rhea" id="RHEA:42920"/>
        <dbReference type="Rhea" id="RHEA-COMP:10283"/>
        <dbReference type="Rhea" id="RHEA-COMP:10284"/>
        <dbReference type="ChEBI" id="CHEBI:15378"/>
        <dbReference type="ChEBI" id="CHEBI:57856"/>
        <dbReference type="ChEBI" id="CHEBI:59789"/>
        <dbReference type="ChEBI" id="CHEBI:65315"/>
        <dbReference type="ChEBI" id="CHEBI:74502"/>
        <dbReference type="EC" id="2.1.1.193"/>
    </reaction>
</comment>
<dbReference type="CDD" id="cd18084">
    <property type="entry name" value="RsmE-like"/>
    <property type="match status" value="1"/>
</dbReference>
<evidence type="ECO:0000256" key="4">
    <source>
        <dbReference type="ARBA" id="ARBA00022490"/>
    </source>
</evidence>
<evidence type="ECO:0000256" key="2">
    <source>
        <dbReference type="ARBA" id="ARBA00005528"/>
    </source>
</evidence>
<evidence type="ECO:0000313" key="13">
    <source>
        <dbReference type="Proteomes" id="UP000016649"/>
    </source>
</evidence>
<comment type="function">
    <text evidence="9">Specifically methylates the N3 position of the uracil ring of uridine 1498 (m3U1498) in 16S rRNA. Acts on the fully assembled 30S ribosomal subunit.</text>
</comment>